<dbReference type="GO" id="GO:0016874">
    <property type="term" value="F:ligase activity"/>
    <property type="evidence" value="ECO:0007669"/>
    <property type="project" value="UniProtKB-KW"/>
</dbReference>
<gene>
    <name evidence="1" type="ORF">VA603_12055</name>
</gene>
<reference evidence="1 2" key="1">
    <citation type="submission" date="2023-12" db="EMBL/GenBank/DDBJ databases">
        <title>Stenotrophomonas guangdongensis sp. nov., isolated from wilted pepper plants (Capsicum annuum).</title>
        <authorList>
            <person name="Qiu M."/>
            <person name="Li Y."/>
            <person name="Liu Q."/>
            <person name="Zhang X."/>
            <person name="Huang Y."/>
            <person name="Guo R."/>
            <person name="Hu M."/>
            <person name="Zhou J."/>
            <person name="Zhou X."/>
        </authorList>
    </citation>
    <scope>NUCLEOTIDE SEQUENCE [LARGE SCALE GENOMIC DNA]</scope>
    <source>
        <strain evidence="1 2">MH1</strain>
    </source>
</reference>
<evidence type="ECO:0000313" key="1">
    <source>
        <dbReference type="EMBL" id="MEA5668272.1"/>
    </source>
</evidence>
<comment type="caution">
    <text evidence="1">The sequence shown here is derived from an EMBL/GenBank/DDBJ whole genome shotgun (WGS) entry which is preliminary data.</text>
</comment>
<accession>A0ABU5V4M8</accession>
<dbReference type="EMBL" id="JAYFUH010000235">
    <property type="protein sequence ID" value="MEA5668272.1"/>
    <property type="molecule type" value="Genomic_DNA"/>
</dbReference>
<keyword evidence="2" id="KW-1185">Reference proteome</keyword>
<organism evidence="1 2">
    <name type="scientific">Stenotrophomonas capsici</name>
    <dbReference type="NCBI Taxonomy" id="3110230"/>
    <lineage>
        <taxon>Bacteria</taxon>
        <taxon>Pseudomonadati</taxon>
        <taxon>Pseudomonadota</taxon>
        <taxon>Gammaproteobacteria</taxon>
        <taxon>Lysobacterales</taxon>
        <taxon>Lysobacteraceae</taxon>
        <taxon>Stenotrophomonas</taxon>
    </lineage>
</organism>
<name>A0ABU5V4M8_9GAMM</name>
<dbReference type="Proteomes" id="UP001301653">
    <property type="component" value="Unassembled WGS sequence"/>
</dbReference>
<proteinExistence type="predicted"/>
<sequence>MFEHPCYVVLELPDPVAAQVLALRRRYDTRLAGYPAEITLAGSSGLGTLATGQSETGVLDRLQVLAHAHLPLPARFVAIRRFATGPVIWLQPEDPAPLEAFHRALAGSGLAFQPHRFAYTPHCSLSTTTLAVEQQEHLLAEAVPAERFILRRLALYEVVEGRPALLRRFEAAPSRAG</sequence>
<evidence type="ECO:0000313" key="2">
    <source>
        <dbReference type="Proteomes" id="UP001301653"/>
    </source>
</evidence>
<keyword evidence="1" id="KW-0436">Ligase</keyword>
<dbReference type="Gene3D" id="3.90.1140.10">
    <property type="entry name" value="Cyclic phosphodiesterase"/>
    <property type="match status" value="1"/>
</dbReference>
<dbReference type="RefSeq" id="WP_323438988.1">
    <property type="nucleotide sequence ID" value="NZ_JAYFUH010000235.1"/>
</dbReference>
<dbReference type="SUPFAM" id="SSF55144">
    <property type="entry name" value="LigT-like"/>
    <property type="match status" value="1"/>
</dbReference>
<protein>
    <submittedName>
        <fullName evidence="1">2'-5' RNA ligase family protein</fullName>
    </submittedName>
</protein>
<dbReference type="Pfam" id="PF13563">
    <property type="entry name" value="2_5_RNA_ligase2"/>
    <property type="match status" value="1"/>
</dbReference>
<dbReference type="InterPro" id="IPR009097">
    <property type="entry name" value="Cyclic_Pdiesterase"/>
</dbReference>